<feature type="signal peptide" evidence="1">
    <location>
        <begin position="1"/>
        <end position="26"/>
    </location>
</feature>
<keyword evidence="1" id="KW-0732">Signal</keyword>
<name>A0A1H4CSI4_9SPHI</name>
<dbReference type="RefSeq" id="WP_090556308.1">
    <property type="nucleotide sequence ID" value="NZ_FNRA01000004.1"/>
</dbReference>
<gene>
    <name evidence="2" type="ORF">SAMN05443550_104171</name>
</gene>
<reference evidence="2 3" key="1">
    <citation type="submission" date="2016-10" db="EMBL/GenBank/DDBJ databases">
        <authorList>
            <person name="de Groot N.N."/>
        </authorList>
    </citation>
    <scope>NUCLEOTIDE SEQUENCE [LARGE SCALE GENOMIC DNA]</scope>
    <source>
        <strain evidence="2 3">DSM 19033</strain>
    </source>
</reference>
<dbReference type="Proteomes" id="UP000198850">
    <property type="component" value="Unassembled WGS sequence"/>
</dbReference>
<dbReference type="EMBL" id="FNRA01000004">
    <property type="protein sequence ID" value="SEA63393.1"/>
    <property type="molecule type" value="Genomic_DNA"/>
</dbReference>
<accession>A0A1H4CSI4</accession>
<evidence type="ECO:0000256" key="1">
    <source>
        <dbReference type="SAM" id="SignalP"/>
    </source>
</evidence>
<proteinExistence type="predicted"/>
<evidence type="ECO:0000313" key="2">
    <source>
        <dbReference type="EMBL" id="SEA63393.1"/>
    </source>
</evidence>
<dbReference type="AlphaFoldDB" id="A0A1H4CSI4"/>
<sequence length="72" mass="8507">MKQFVRRYTTLSLLLILLLQWRRSFGQTTGDEIIWLNQEKEGHIEIYKSGNMDVGKPVWIKNQNDLTTGINR</sequence>
<keyword evidence="3" id="KW-1185">Reference proteome</keyword>
<protein>
    <submittedName>
        <fullName evidence="2">Uncharacterized protein</fullName>
    </submittedName>
</protein>
<organism evidence="2 3">
    <name type="scientific">Pedobacter hartonius</name>
    <dbReference type="NCBI Taxonomy" id="425514"/>
    <lineage>
        <taxon>Bacteria</taxon>
        <taxon>Pseudomonadati</taxon>
        <taxon>Bacteroidota</taxon>
        <taxon>Sphingobacteriia</taxon>
        <taxon>Sphingobacteriales</taxon>
        <taxon>Sphingobacteriaceae</taxon>
        <taxon>Pedobacter</taxon>
    </lineage>
</organism>
<evidence type="ECO:0000313" key="3">
    <source>
        <dbReference type="Proteomes" id="UP000198850"/>
    </source>
</evidence>
<dbReference type="STRING" id="425514.SAMN05443550_104171"/>
<feature type="chain" id="PRO_5011524654" evidence="1">
    <location>
        <begin position="27"/>
        <end position="72"/>
    </location>
</feature>